<evidence type="ECO:0000259" key="4">
    <source>
        <dbReference type="Pfam" id="PF25479"/>
    </source>
</evidence>
<dbReference type="EMBL" id="JAEPRE010000117">
    <property type="protein sequence ID" value="KAG2232267.1"/>
    <property type="molecule type" value="Genomic_DNA"/>
</dbReference>
<organism evidence="5 6">
    <name type="scientific">Thamnidium elegans</name>
    <dbReference type="NCBI Taxonomy" id="101142"/>
    <lineage>
        <taxon>Eukaryota</taxon>
        <taxon>Fungi</taxon>
        <taxon>Fungi incertae sedis</taxon>
        <taxon>Mucoromycota</taxon>
        <taxon>Mucoromycotina</taxon>
        <taxon>Mucoromycetes</taxon>
        <taxon>Mucorales</taxon>
        <taxon>Mucorineae</taxon>
        <taxon>Mucoraceae</taxon>
        <taxon>Thamnidium</taxon>
    </lineage>
</organism>
<gene>
    <name evidence="5" type="ORF">INT48_001552</name>
</gene>
<evidence type="ECO:0000256" key="2">
    <source>
        <dbReference type="ARBA" id="ARBA00022490"/>
    </source>
</evidence>
<evidence type="ECO:0000313" key="6">
    <source>
        <dbReference type="Proteomes" id="UP000613177"/>
    </source>
</evidence>
<evidence type="ECO:0000313" key="5">
    <source>
        <dbReference type="EMBL" id="KAG2232267.1"/>
    </source>
</evidence>
<dbReference type="PANTHER" id="PTHR12515">
    <property type="entry name" value="STERILE ALPHA MOTIF DOMAIN CONTAINING PROTEIN 4-RELATED"/>
    <property type="match status" value="1"/>
</dbReference>
<evidence type="ECO:0000256" key="1">
    <source>
        <dbReference type="ARBA" id="ARBA00004496"/>
    </source>
</evidence>
<dbReference type="PANTHER" id="PTHR12515:SF5">
    <property type="entry name" value="PROTEIN SMAUG"/>
    <property type="match status" value="1"/>
</dbReference>
<dbReference type="Proteomes" id="UP000613177">
    <property type="component" value="Unassembled WGS sequence"/>
</dbReference>
<dbReference type="GO" id="GO:0003729">
    <property type="term" value="F:mRNA binding"/>
    <property type="evidence" value="ECO:0007669"/>
    <property type="project" value="TreeGrafter"/>
</dbReference>
<proteinExistence type="predicted"/>
<keyword evidence="2" id="KW-0963">Cytoplasm</keyword>
<name>A0A8H7VUV9_9FUNG</name>
<sequence length="121" mass="14323">MQHPSDFGLNSNNRTRIPPVDRNSSADVNRLSTWYEDLEEYEGNLEAMASTNLDQSFQDELQHVNQWFGYLTDAEKTATLYTLLQHSSQVQIRFFIHLLQEMRKPKPILRGNYYIYIFPYT</sequence>
<dbReference type="AlphaFoldDB" id="A0A8H7VUV9"/>
<evidence type="ECO:0000256" key="3">
    <source>
        <dbReference type="SAM" id="MobiDB-lite"/>
    </source>
</evidence>
<dbReference type="Pfam" id="PF25479">
    <property type="entry name" value="Vts1"/>
    <property type="match status" value="1"/>
</dbReference>
<dbReference type="GO" id="GO:0000289">
    <property type="term" value="P:nuclear-transcribed mRNA poly(A) tail shortening"/>
    <property type="evidence" value="ECO:0007669"/>
    <property type="project" value="TreeGrafter"/>
</dbReference>
<feature type="domain" description="RNA-binding protein vts1-like alpha-helical" evidence="4">
    <location>
        <begin position="61"/>
        <end position="104"/>
    </location>
</feature>
<reference evidence="5" key="1">
    <citation type="submission" date="2021-01" db="EMBL/GenBank/DDBJ databases">
        <title>Metabolic potential, ecology and presence of endohyphal bacteria is reflected in genomic diversity of Mucoromycotina.</title>
        <authorList>
            <person name="Muszewska A."/>
            <person name="Okrasinska A."/>
            <person name="Steczkiewicz K."/>
            <person name="Drgas O."/>
            <person name="Orlowska M."/>
            <person name="Perlinska-Lenart U."/>
            <person name="Aleksandrzak-Piekarczyk T."/>
            <person name="Szatraj K."/>
            <person name="Zielenkiewicz U."/>
            <person name="Pilsyk S."/>
            <person name="Malc E."/>
            <person name="Mieczkowski P."/>
            <person name="Kruszewska J.S."/>
            <person name="Biernat P."/>
            <person name="Pawlowska J."/>
        </authorList>
    </citation>
    <scope>NUCLEOTIDE SEQUENCE</scope>
    <source>
        <strain evidence="5">WA0000018081</strain>
    </source>
</reference>
<dbReference type="GO" id="GO:0000932">
    <property type="term" value="C:P-body"/>
    <property type="evidence" value="ECO:0007669"/>
    <property type="project" value="TreeGrafter"/>
</dbReference>
<dbReference type="InterPro" id="IPR050897">
    <property type="entry name" value="SMAUG/VTS1_RNA-bind"/>
</dbReference>
<dbReference type="InterPro" id="IPR057327">
    <property type="entry name" value="Vts1_dom"/>
</dbReference>
<feature type="region of interest" description="Disordered" evidence="3">
    <location>
        <begin position="1"/>
        <end position="25"/>
    </location>
</feature>
<accession>A0A8H7VUV9</accession>
<keyword evidence="6" id="KW-1185">Reference proteome</keyword>
<comment type="caution">
    <text evidence="5">The sequence shown here is derived from an EMBL/GenBank/DDBJ whole genome shotgun (WGS) entry which is preliminary data.</text>
</comment>
<comment type="subcellular location">
    <subcellularLocation>
        <location evidence="1">Cytoplasm</location>
    </subcellularLocation>
</comment>
<protein>
    <recommendedName>
        <fullName evidence="4">RNA-binding protein vts1-like alpha-helical domain-containing protein</fullName>
    </recommendedName>
</protein>